<dbReference type="InterPro" id="IPR029058">
    <property type="entry name" value="AB_hydrolase_fold"/>
</dbReference>
<evidence type="ECO:0000313" key="2">
    <source>
        <dbReference type="EMBL" id="GAS85273.1"/>
    </source>
</evidence>
<comment type="caution">
    <text evidence="2">The sequence shown here is derived from an EMBL/GenBank/DDBJ whole genome shotgun (WGS) entry which is preliminary data.</text>
</comment>
<dbReference type="EMBL" id="BCNV01000008">
    <property type="protein sequence ID" value="GAS85273.1"/>
    <property type="molecule type" value="Genomic_DNA"/>
</dbReference>
<dbReference type="OrthoDB" id="9808543at2"/>
<name>A0A100VSU2_PAEAM</name>
<gene>
    <name evidence="3" type="ORF">BK131_26475</name>
    <name evidence="2" type="ORF">PAHA3_5395</name>
</gene>
<accession>A0A100VSU2</accession>
<dbReference type="InterPro" id="IPR022742">
    <property type="entry name" value="Hydrolase_4"/>
</dbReference>
<feature type="domain" description="Serine aminopeptidase S33" evidence="1">
    <location>
        <begin position="25"/>
        <end position="147"/>
    </location>
</feature>
<evidence type="ECO:0000313" key="5">
    <source>
        <dbReference type="Proteomes" id="UP000187134"/>
    </source>
</evidence>
<dbReference type="GO" id="GO:0016787">
    <property type="term" value="F:hydrolase activity"/>
    <property type="evidence" value="ECO:0007669"/>
    <property type="project" value="UniProtKB-KW"/>
</dbReference>
<dbReference type="Proteomes" id="UP000187134">
    <property type="component" value="Unassembled WGS sequence"/>
</dbReference>
<reference evidence="4" key="2">
    <citation type="submission" date="2016-01" db="EMBL/GenBank/DDBJ databases">
        <title>Draft Genome Sequence of Paenibacillus amylolyticus Heshi-A3 that Was Isolated from Fermented Rice Bran with Aging Salted Mackerel, Which Was Named Heshiko as Traditional Fermented Seafood in Japan.</title>
        <authorList>
            <person name="Akuzawa S."/>
            <person name="Nakagawa J."/>
            <person name="Kanekatsu T."/>
            <person name="Kubota E."/>
            <person name="Ohtake R."/>
            <person name="Suzuki T."/>
            <person name="Kanesaki Y."/>
        </authorList>
    </citation>
    <scope>NUCLEOTIDE SEQUENCE [LARGE SCALE GENOMIC DNA]</scope>
    <source>
        <strain evidence="4">Heshi-A3</strain>
    </source>
</reference>
<reference evidence="3 5" key="3">
    <citation type="submission" date="2016-11" db="EMBL/GenBank/DDBJ databases">
        <title>Paenibacillus species isolates.</title>
        <authorList>
            <person name="Beno S.M."/>
        </authorList>
    </citation>
    <scope>NUCLEOTIDE SEQUENCE [LARGE SCALE GENOMIC DNA]</scope>
    <source>
        <strain evidence="3 5">FSL H8-0246</strain>
    </source>
</reference>
<dbReference type="AlphaFoldDB" id="A0A100VSU2"/>
<evidence type="ECO:0000313" key="3">
    <source>
        <dbReference type="EMBL" id="OMF08382.1"/>
    </source>
</evidence>
<dbReference type="Proteomes" id="UP000069697">
    <property type="component" value="Unassembled WGS sequence"/>
</dbReference>
<reference evidence="2 4" key="1">
    <citation type="journal article" date="2016" name="Genome Announc.">
        <title>Draft Genome Sequence of Paenibacillus amylolyticus Heshi-A3, Isolated from Fermented Rice Bran in a Japanese Fermented Seafood Dish.</title>
        <authorList>
            <person name="Akuzawa S."/>
            <person name="Nagaoka J."/>
            <person name="Kanekatsu M."/>
            <person name="Kubota E."/>
            <person name="Ohtake R."/>
            <person name="Suzuki T."/>
            <person name="Kanesaki Y."/>
        </authorList>
    </citation>
    <scope>NUCLEOTIDE SEQUENCE [LARGE SCALE GENOMIC DNA]</scope>
    <source>
        <strain evidence="2 4">Heshi-A3</strain>
    </source>
</reference>
<protein>
    <submittedName>
        <fullName evidence="3">Alpha/beta hydrolase</fullName>
    </submittedName>
</protein>
<dbReference type="SUPFAM" id="SSF53474">
    <property type="entry name" value="alpha/beta-Hydrolases"/>
    <property type="match status" value="1"/>
</dbReference>
<organism evidence="2 4">
    <name type="scientific">Paenibacillus amylolyticus</name>
    <dbReference type="NCBI Taxonomy" id="1451"/>
    <lineage>
        <taxon>Bacteria</taxon>
        <taxon>Bacillati</taxon>
        <taxon>Bacillota</taxon>
        <taxon>Bacilli</taxon>
        <taxon>Bacillales</taxon>
        <taxon>Paenibacillaceae</taxon>
        <taxon>Paenibacillus</taxon>
    </lineage>
</organism>
<evidence type="ECO:0000313" key="4">
    <source>
        <dbReference type="Proteomes" id="UP000069697"/>
    </source>
</evidence>
<dbReference type="Pfam" id="PF12146">
    <property type="entry name" value="Hydrolase_4"/>
    <property type="match status" value="1"/>
</dbReference>
<dbReference type="EMBL" id="MRTJ01000018">
    <property type="protein sequence ID" value="OMF08382.1"/>
    <property type="molecule type" value="Genomic_DNA"/>
</dbReference>
<sequence>MPITFELPTDVDAIIRGDFFPAQQPAQGVIILAHGYKGFKDWGMFPYAASQLSKTHHVLTFNFSHNGIGEYLEQFSELEKFAVNTYSRELADLALVLEYVASQPELAGLPVYLIGHSRGAGVSIVYALDHPEQVAGVISWNGVTNLDLFSAEQKEEMRTHGRSHVVNGRTGQQMPLDVSILEDLDKHHERYAIIDRLASSTLHVALIQGTEDPQRLRDGSAALVQARPDIPWHQIPEGNHTFNTVHPFKETTPQLEQAITQTLQQIKTWSN</sequence>
<dbReference type="RefSeq" id="WP_062837633.1">
    <property type="nucleotide sequence ID" value="NZ_BCNV01000008.1"/>
</dbReference>
<keyword evidence="3" id="KW-0378">Hydrolase</keyword>
<evidence type="ECO:0000259" key="1">
    <source>
        <dbReference type="Pfam" id="PF12146"/>
    </source>
</evidence>
<proteinExistence type="predicted"/>
<dbReference type="Gene3D" id="3.40.50.1820">
    <property type="entry name" value="alpha/beta hydrolase"/>
    <property type="match status" value="1"/>
</dbReference>